<gene>
    <name evidence="3" type="ORF">C8P70_10869</name>
</gene>
<keyword evidence="1" id="KW-0472">Membrane</keyword>
<dbReference type="GO" id="GO:0016020">
    <property type="term" value="C:membrane"/>
    <property type="evidence" value="ECO:0007669"/>
    <property type="project" value="InterPro"/>
</dbReference>
<feature type="transmembrane region" description="Helical" evidence="1">
    <location>
        <begin position="27"/>
        <end position="44"/>
    </location>
</feature>
<dbReference type="GO" id="GO:0000155">
    <property type="term" value="F:phosphorelay sensor kinase activity"/>
    <property type="evidence" value="ECO:0007669"/>
    <property type="project" value="InterPro"/>
</dbReference>
<sequence length="357" mass="41926">MDHCKDFSNGQLINFLTEKRFRPLRHAFFLTGFFFLLYGGDVFQEFPAPAAYYVLTIIYCTFIGMFYLNMYVLVPVFLFRTRYLLYILFLLLLVYTGIQILGYFHANYFDAHRLHELNRRKYSESYYAIIIICASLISVSTTVKLLQRWIMDKERITELKNLTYSMELNELKNQVSPHFLFNMLNNVKALIRTNPEMASIVIMKLSEFLRYQLYENNGEKTLLASEIDFLLNFLNLEKIRKDNLQIIFENPINQTLQNTTFIPLGLFTVFVENAIKYSVNTNEEATYIKIDLKVENNMLHFNCINSKSIDIPVFNNKKGGLGLANIKRRLELLYNNEHKLNITSSANEYTVNLIIPL</sequence>
<dbReference type="InterPro" id="IPR010559">
    <property type="entry name" value="Sig_transdc_His_kin_internal"/>
</dbReference>
<dbReference type="AlphaFoldDB" id="A0A4R7F4H3"/>
<feature type="transmembrane region" description="Helical" evidence="1">
    <location>
        <begin position="83"/>
        <end position="106"/>
    </location>
</feature>
<dbReference type="EMBL" id="SOAG01000008">
    <property type="protein sequence ID" value="TDS61528.1"/>
    <property type="molecule type" value="Genomic_DNA"/>
</dbReference>
<proteinExistence type="predicted"/>
<dbReference type="Proteomes" id="UP000295215">
    <property type="component" value="Unassembled WGS sequence"/>
</dbReference>
<dbReference type="PANTHER" id="PTHR34220">
    <property type="entry name" value="SENSOR HISTIDINE KINASE YPDA"/>
    <property type="match status" value="1"/>
</dbReference>
<feature type="transmembrane region" description="Helical" evidence="1">
    <location>
        <begin position="126"/>
        <end position="146"/>
    </location>
</feature>
<evidence type="ECO:0000259" key="2">
    <source>
        <dbReference type="Pfam" id="PF06580"/>
    </source>
</evidence>
<accession>A0A4R7F4H3</accession>
<dbReference type="InterPro" id="IPR050640">
    <property type="entry name" value="Bact_2-comp_sensor_kinase"/>
</dbReference>
<dbReference type="Gene3D" id="3.30.565.10">
    <property type="entry name" value="Histidine kinase-like ATPase, C-terminal domain"/>
    <property type="match status" value="1"/>
</dbReference>
<evidence type="ECO:0000313" key="4">
    <source>
        <dbReference type="Proteomes" id="UP000295215"/>
    </source>
</evidence>
<dbReference type="InterPro" id="IPR036890">
    <property type="entry name" value="HATPase_C_sf"/>
</dbReference>
<reference evidence="3 4" key="1">
    <citation type="submission" date="2019-03" db="EMBL/GenBank/DDBJ databases">
        <title>Genomic Encyclopedia of Archaeal and Bacterial Type Strains, Phase II (KMG-II): from individual species to whole genera.</title>
        <authorList>
            <person name="Goeker M."/>
        </authorList>
    </citation>
    <scope>NUCLEOTIDE SEQUENCE [LARGE SCALE GENOMIC DNA]</scope>
    <source>
        <strain evidence="3 4">DSM 28213</strain>
    </source>
</reference>
<keyword evidence="4" id="KW-1185">Reference proteome</keyword>
<dbReference type="PANTHER" id="PTHR34220:SF7">
    <property type="entry name" value="SENSOR HISTIDINE KINASE YPDA"/>
    <property type="match status" value="1"/>
</dbReference>
<protein>
    <submittedName>
        <fullName evidence="3">GHKL domain-containing protein</fullName>
    </submittedName>
</protein>
<name>A0A4R7F4H3_9FLAO</name>
<keyword evidence="1" id="KW-0812">Transmembrane</keyword>
<dbReference type="Pfam" id="PF06580">
    <property type="entry name" value="His_kinase"/>
    <property type="match status" value="1"/>
</dbReference>
<dbReference type="OrthoDB" id="9809908at2"/>
<comment type="caution">
    <text evidence="3">The sequence shown here is derived from an EMBL/GenBank/DDBJ whole genome shotgun (WGS) entry which is preliminary data.</text>
</comment>
<dbReference type="RefSeq" id="WP_133712199.1">
    <property type="nucleotide sequence ID" value="NZ_SOAG01000008.1"/>
</dbReference>
<keyword evidence="1" id="KW-1133">Transmembrane helix</keyword>
<feature type="transmembrane region" description="Helical" evidence="1">
    <location>
        <begin position="50"/>
        <end position="71"/>
    </location>
</feature>
<feature type="domain" description="Signal transduction histidine kinase internal region" evidence="2">
    <location>
        <begin position="166"/>
        <end position="242"/>
    </location>
</feature>
<evidence type="ECO:0000313" key="3">
    <source>
        <dbReference type="EMBL" id="TDS61528.1"/>
    </source>
</evidence>
<organism evidence="3 4">
    <name type="scientific">Myroides indicus</name>
    <dbReference type="NCBI Taxonomy" id="1323422"/>
    <lineage>
        <taxon>Bacteria</taxon>
        <taxon>Pseudomonadati</taxon>
        <taxon>Bacteroidota</taxon>
        <taxon>Flavobacteriia</taxon>
        <taxon>Flavobacteriales</taxon>
        <taxon>Flavobacteriaceae</taxon>
        <taxon>Myroides</taxon>
    </lineage>
</organism>
<dbReference type="SUPFAM" id="SSF55874">
    <property type="entry name" value="ATPase domain of HSP90 chaperone/DNA topoisomerase II/histidine kinase"/>
    <property type="match status" value="1"/>
</dbReference>
<evidence type="ECO:0000256" key="1">
    <source>
        <dbReference type="SAM" id="Phobius"/>
    </source>
</evidence>